<dbReference type="EMBL" id="JAUIZM010000005">
    <property type="protein sequence ID" value="KAK1386357.1"/>
    <property type="molecule type" value="Genomic_DNA"/>
</dbReference>
<evidence type="ECO:0000313" key="4">
    <source>
        <dbReference type="Proteomes" id="UP001237642"/>
    </source>
</evidence>
<feature type="repeat" description="PPR" evidence="2">
    <location>
        <begin position="70"/>
        <end position="105"/>
    </location>
</feature>
<reference evidence="3" key="2">
    <citation type="submission" date="2023-05" db="EMBL/GenBank/DDBJ databases">
        <authorList>
            <person name="Schelkunov M.I."/>
        </authorList>
    </citation>
    <scope>NUCLEOTIDE SEQUENCE</scope>
    <source>
        <strain evidence="3">Hsosn_3</strain>
        <tissue evidence="3">Leaf</tissue>
    </source>
</reference>
<dbReference type="InterPro" id="IPR046960">
    <property type="entry name" value="PPR_At4g14850-like_plant"/>
</dbReference>
<dbReference type="PANTHER" id="PTHR47926:SF448">
    <property type="entry name" value="PENTACOTRIPEPTIDE-REPEAT REGION OF PRORP DOMAIN-CONTAINING PROTEIN"/>
    <property type="match status" value="1"/>
</dbReference>
<feature type="repeat" description="PPR" evidence="2">
    <location>
        <begin position="173"/>
        <end position="207"/>
    </location>
</feature>
<dbReference type="InterPro" id="IPR002885">
    <property type="entry name" value="PPR_rpt"/>
</dbReference>
<dbReference type="Gene3D" id="1.25.40.10">
    <property type="entry name" value="Tetratricopeptide repeat domain"/>
    <property type="match status" value="5"/>
</dbReference>
<dbReference type="NCBIfam" id="TIGR00756">
    <property type="entry name" value="PPR"/>
    <property type="match status" value="5"/>
</dbReference>
<dbReference type="FunFam" id="1.25.40.10:FF:000351">
    <property type="entry name" value="Pentatricopeptide repeat-containing protein"/>
    <property type="match status" value="1"/>
</dbReference>
<keyword evidence="1" id="KW-0677">Repeat</keyword>
<dbReference type="SUPFAM" id="SSF48452">
    <property type="entry name" value="TPR-like"/>
    <property type="match status" value="1"/>
</dbReference>
<name>A0AAD8MVJ7_9APIA</name>
<evidence type="ECO:0000256" key="1">
    <source>
        <dbReference type="ARBA" id="ARBA00022737"/>
    </source>
</evidence>
<dbReference type="Pfam" id="PF01535">
    <property type="entry name" value="PPR"/>
    <property type="match status" value="2"/>
</dbReference>
<comment type="caution">
    <text evidence="3">The sequence shown here is derived from an EMBL/GenBank/DDBJ whole genome shotgun (WGS) entry which is preliminary data.</text>
</comment>
<gene>
    <name evidence="3" type="ORF">POM88_024092</name>
</gene>
<organism evidence="3 4">
    <name type="scientific">Heracleum sosnowskyi</name>
    <dbReference type="NCBI Taxonomy" id="360622"/>
    <lineage>
        <taxon>Eukaryota</taxon>
        <taxon>Viridiplantae</taxon>
        <taxon>Streptophyta</taxon>
        <taxon>Embryophyta</taxon>
        <taxon>Tracheophyta</taxon>
        <taxon>Spermatophyta</taxon>
        <taxon>Magnoliopsida</taxon>
        <taxon>eudicotyledons</taxon>
        <taxon>Gunneridae</taxon>
        <taxon>Pentapetalae</taxon>
        <taxon>asterids</taxon>
        <taxon>campanulids</taxon>
        <taxon>Apiales</taxon>
        <taxon>Apiaceae</taxon>
        <taxon>Apioideae</taxon>
        <taxon>apioid superclade</taxon>
        <taxon>Tordylieae</taxon>
        <taxon>Tordyliinae</taxon>
        <taxon>Heracleum</taxon>
    </lineage>
</organism>
<dbReference type="InterPro" id="IPR011990">
    <property type="entry name" value="TPR-like_helical_dom_sf"/>
</dbReference>
<dbReference type="InterPro" id="IPR046848">
    <property type="entry name" value="E_motif"/>
</dbReference>
<proteinExistence type="predicted"/>
<dbReference type="PANTHER" id="PTHR47926">
    <property type="entry name" value="PENTATRICOPEPTIDE REPEAT-CONTAINING PROTEIN"/>
    <property type="match status" value="1"/>
</dbReference>
<dbReference type="AlphaFoldDB" id="A0AAD8MVJ7"/>
<evidence type="ECO:0000256" key="2">
    <source>
        <dbReference type="PROSITE-ProRule" id="PRU00708"/>
    </source>
</evidence>
<dbReference type="Pfam" id="PF20431">
    <property type="entry name" value="E_motif"/>
    <property type="match status" value="1"/>
</dbReference>
<feature type="repeat" description="PPR" evidence="2">
    <location>
        <begin position="374"/>
        <end position="408"/>
    </location>
</feature>
<dbReference type="GO" id="GO:0003723">
    <property type="term" value="F:RNA binding"/>
    <property type="evidence" value="ECO:0007669"/>
    <property type="project" value="InterPro"/>
</dbReference>
<dbReference type="GO" id="GO:0009451">
    <property type="term" value="P:RNA modification"/>
    <property type="evidence" value="ECO:0007669"/>
    <property type="project" value="InterPro"/>
</dbReference>
<sequence length="620" mass="68607">MSYRRLIPNSPHHKIPVNVLGTLKGIKNQANPSFKTQTPSFLATNLIKSYFEKGLIKEARTLFDEMSERDVVAWTAMISGYASCKYYSNAWQVFFKMLRECGDRPNAFTLSSVLKVCKGMNSVSCGGLVHGLAVKYGLVGCLYVDNCLMDMYATCCSKMDDACAVFRDMEVKIPVSWTILITGYTHRGDGHGALRVFREMLMEKVETSPFSVSIAVRACTSIGSSTCGMQLHTTVLKCGFDSNIPVMNSILDMYCRCNLFSEARLCFYGMIQRDLVTWNIFIAGYEMSHPNESLYIFSQMGLEGFTPNSFTYSSIIAACANLAVLSCGQQVHGGILQRGLEGDLPLANALIDMYAKCGSIMDSCRIFSRMDRKDLVSWTSMMIGYGSHGYGKEAVTLFNEMVKAGIRPDRIVFVAVMGACSHAGMVDEGMSYFKSMTVDYKVPPSQEVYGCVVDLLGRSGKIEEAFELIESMPFKPDESVWGALLGACKAHGIPDLSKRVAQRVLESKPNVAGSYVMLANIFAAQGDWGDFARMRKLMRGTGKKKEAGRSWVEVRDQVYSFVVGDVIGPHILSAREVIELFGQHMQDETALNPDLDFLFHDSVCGASPCCKPNYADLMNI</sequence>
<accession>A0AAD8MVJ7</accession>
<dbReference type="Proteomes" id="UP001237642">
    <property type="component" value="Unassembled WGS sequence"/>
</dbReference>
<evidence type="ECO:0000313" key="3">
    <source>
        <dbReference type="EMBL" id="KAK1386357.1"/>
    </source>
</evidence>
<dbReference type="FunFam" id="1.25.40.10:FF:000090">
    <property type="entry name" value="Pentatricopeptide repeat-containing protein, chloroplastic"/>
    <property type="match status" value="1"/>
</dbReference>
<dbReference type="Pfam" id="PF13041">
    <property type="entry name" value="PPR_2"/>
    <property type="match status" value="3"/>
</dbReference>
<keyword evidence="4" id="KW-1185">Reference proteome</keyword>
<dbReference type="PROSITE" id="PS51375">
    <property type="entry name" value="PPR"/>
    <property type="match status" value="3"/>
</dbReference>
<protein>
    <submittedName>
        <fullName evidence="3">Pentatricopeptide repeat-containing protein</fullName>
    </submittedName>
</protein>
<reference evidence="3" key="1">
    <citation type="submission" date="2023-02" db="EMBL/GenBank/DDBJ databases">
        <title>Genome of toxic invasive species Heracleum sosnowskyi carries increased number of genes despite the absence of recent whole-genome duplications.</title>
        <authorList>
            <person name="Schelkunov M."/>
            <person name="Shtratnikova V."/>
            <person name="Makarenko M."/>
            <person name="Klepikova A."/>
            <person name="Omelchenko D."/>
            <person name="Novikova G."/>
            <person name="Obukhova E."/>
            <person name="Bogdanov V."/>
            <person name="Penin A."/>
            <person name="Logacheva M."/>
        </authorList>
    </citation>
    <scope>NUCLEOTIDE SEQUENCE</scope>
    <source>
        <strain evidence="3">Hsosn_3</strain>
        <tissue evidence="3">Leaf</tissue>
    </source>
</reference>